<reference evidence="1" key="1">
    <citation type="journal article" date="2020" name="Nature">
        <title>Giant virus diversity and host interactions through global metagenomics.</title>
        <authorList>
            <person name="Schulz F."/>
            <person name="Roux S."/>
            <person name="Paez-Espino D."/>
            <person name="Jungbluth S."/>
            <person name="Walsh D.A."/>
            <person name="Denef V.J."/>
            <person name="McMahon K.D."/>
            <person name="Konstantinidis K.T."/>
            <person name="Eloe-Fadrosh E.A."/>
            <person name="Kyrpides N.C."/>
            <person name="Woyke T."/>
        </authorList>
    </citation>
    <scope>NUCLEOTIDE SEQUENCE</scope>
    <source>
        <strain evidence="1">GVMAG-S-ERX555997-44</strain>
    </source>
</reference>
<sequence length="159" mass="19552">MKNMKNINMKNINMKNKKKWNTELLDKNNHTKYVNMIYLEQEFTNNNLIKSALKSKLSSYRQQDTKKKRYIKEKFITFEELLEKLVATKLICYYCKKQCFLIYENKREMLQWTLDRKNNDIGHYNNNVVISCLECNLQKRRRNEEHFKFAKQMNIIKKY</sequence>
<accession>A0A6C0F8W1</accession>
<dbReference type="AlphaFoldDB" id="A0A6C0F8W1"/>
<proteinExistence type="predicted"/>
<evidence type="ECO:0000313" key="1">
    <source>
        <dbReference type="EMBL" id="QHT37642.1"/>
    </source>
</evidence>
<name>A0A6C0F8W1_9ZZZZ</name>
<dbReference type="Gene3D" id="3.30.40.220">
    <property type="match status" value="1"/>
</dbReference>
<organism evidence="1">
    <name type="scientific">viral metagenome</name>
    <dbReference type="NCBI Taxonomy" id="1070528"/>
    <lineage>
        <taxon>unclassified sequences</taxon>
        <taxon>metagenomes</taxon>
        <taxon>organismal metagenomes</taxon>
    </lineage>
</organism>
<protein>
    <submittedName>
        <fullName evidence="1">Uncharacterized protein</fullName>
    </submittedName>
</protein>
<dbReference type="EMBL" id="MN738802">
    <property type="protein sequence ID" value="QHT37642.1"/>
    <property type="molecule type" value="Genomic_DNA"/>
</dbReference>